<sequence length="181" mass="19595">MTDISERYARHADAYAATLAAVPEDRWSAQSPCEMWTARQVAEHLVEVHGMFLGLVGRRPEPGPADPVGAFAHVRAIVQADLEDPEKAAETYEGMFGTQTFEGSVDGFVTSDLVIHRWDLGTAAGLDIEIPADEVDRMARFVEVMPAQARSSGKVFGPALTPPDGADAQTRMLASIGRKGW</sequence>
<dbReference type="InterPro" id="IPR017517">
    <property type="entry name" value="Maleyloyr_isom"/>
</dbReference>
<protein>
    <submittedName>
        <fullName evidence="2">TIGR03086 family metal-binding protein</fullName>
    </submittedName>
</protein>
<dbReference type="RefSeq" id="WP_344411814.1">
    <property type="nucleotide sequence ID" value="NZ_BAAAQK010000002.1"/>
</dbReference>
<dbReference type="InterPro" id="IPR017520">
    <property type="entry name" value="CHP03086"/>
</dbReference>
<dbReference type="SUPFAM" id="SSF109854">
    <property type="entry name" value="DinB/YfiT-like putative metalloenzymes"/>
    <property type="match status" value="1"/>
</dbReference>
<organism evidence="2 3">
    <name type="scientific">Pseudonocardia ailaonensis</name>
    <dbReference type="NCBI Taxonomy" id="367279"/>
    <lineage>
        <taxon>Bacteria</taxon>
        <taxon>Bacillati</taxon>
        <taxon>Actinomycetota</taxon>
        <taxon>Actinomycetes</taxon>
        <taxon>Pseudonocardiales</taxon>
        <taxon>Pseudonocardiaceae</taxon>
        <taxon>Pseudonocardia</taxon>
    </lineage>
</organism>
<dbReference type="Proteomes" id="UP001500449">
    <property type="component" value="Unassembled WGS sequence"/>
</dbReference>
<dbReference type="NCBIfam" id="TIGR03086">
    <property type="entry name" value="TIGR03086 family metal-binding protein"/>
    <property type="match status" value="1"/>
</dbReference>
<evidence type="ECO:0000313" key="2">
    <source>
        <dbReference type="EMBL" id="GAA1829654.1"/>
    </source>
</evidence>
<dbReference type="InterPro" id="IPR034660">
    <property type="entry name" value="DinB/YfiT-like"/>
</dbReference>
<dbReference type="NCBIfam" id="TIGR03083">
    <property type="entry name" value="maleylpyruvate isomerase family mycothiol-dependent enzyme"/>
    <property type="match status" value="1"/>
</dbReference>
<proteinExistence type="predicted"/>
<dbReference type="EMBL" id="BAAAQK010000002">
    <property type="protein sequence ID" value="GAA1829654.1"/>
    <property type="molecule type" value="Genomic_DNA"/>
</dbReference>
<reference evidence="2 3" key="1">
    <citation type="journal article" date="2019" name="Int. J. Syst. Evol. Microbiol.">
        <title>The Global Catalogue of Microorganisms (GCM) 10K type strain sequencing project: providing services to taxonomists for standard genome sequencing and annotation.</title>
        <authorList>
            <consortium name="The Broad Institute Genomics Platform"/>
            <consortium name="The Broad Institute Genome Sequencing Center for Infectious Disease"/>
            <person name="Wu L."/>
            <person name="Ma J."/>
        </authorList>
    </citation>
    <scope>NUCLEOTIDE SEQUENCE [LARGE SCALE GENOMIC DNA]</scope>
    <source>
        <strain evidence="2 3">JCM 16009</strain>
    </source>
</reference>
<dbReference type="InterPro" id="IPR024344">
    <property type="entry name" value="MDMPI_metal-binding"/>
</dbReference>
<dbReference type="Gene3D" id="1.20.120.450">
    <property type="entry name" value="dinb family like domain"/>
    <property type="match status" value="1"/>
</dbReference>
<evidence type="ECO:0000313" key="3">
    <source>
        <dbReference type="Proteomes" id="UP001500449"/>
    </source>
</evidence>
<name>A0ABN2MKD1_9PSEU</name>
<accession>A0ABN2MKD1</accession>
<keyword evidence="3" id="KW-1185">Reference proteome</keyword>
<dbReference type="Pfam" id="PF11716">
    <property type="entry name" value="MDMPI_N"/>
    <property type="match status" value="1"/>
</dbReference>
<evidence type="ECO:0000259" key="1">
    <source>
        <dbReference type="Pfam" id="PF11716"/>
    </source>
</evidence>
<gene>
    <name evidence="2" type="ORF">GCM10009836_04420</name>
</gene>
<feature type="domain" description="Mycothiol-dependent maleylpyruvate isomerase metal-binding" evidence="1">
    <location>
        <begin position="11"/>
        <end position="83"/>
    </location>
</feature>
<comment type="caution">
    <text evidence="2">The sequence shown here is derived from an EMBL/GenBank/DDBJ whole genome shotgun (WGS) entry which is preliminary data.</text>
</comment>